<organism evidence="1 2">
    <name type="scientific">Dongia rigui</name>
    <dbReference type="NCBI Taxonomy" id="940149"/>
    <lineage>
        <taxon>Bacteria</taxon>
        <taxon>Pseudomonadati</taxon>
        <taxon>Pseudomonadota</taxon>
        <taxon>Alphaproteobacteria</taxon>
        <taxon>Rhodospirillales</taxon>
        <taxon>Dongiaceae</taxon>
        <taxon>Dongia</taxon>
    </lineage>
</organism>
<feature type="non-terminal residue" evidence="1">
    <location>
        <position position="191"/>
    </location>
</feature>
<dbReference type="PRINTS" id="PR00313">
    <property type="entry name" value="CABNDNGRPT"/>
</dbReference>
<evidence type="ECO:0000313" key="2">
    <source>
        <dbReference type="Proteomes" id="UP001271769"/>
    </source>
</evidence>
<evidence type="ECO:0000313" key="1">
    <source>
        <dbReference type="EMBL" id="MDY0874535.1"/>
    </source>
</evidence>
<evidence type="ECO:0008006" key="3">
    <source>
        <dbReference type="Google" id="ProtNLM"/>
    </source>
</evidence>
<dbReference type="RefSeq" id="WP_407652157.1">
    <property type="nucleotide sequence ID" value="NZ_JAXCLX010000010.1"/>
</dbReference>
<reference evidence="1 2" key="1">
    <citation type="journal article" date="2013" name="Antonie Van Leeuwenhoek">
        <title>Dongia rigui sp. nov., isolated from freshwater of a large wetland in Korea.</title>
        <authorList>
            <person name="Baik K.S."/>
            <person name="Hwang Y.M."/>
            <person name="Choi J.S."/>
            <person name="Kwon J."/>
            <person name="Seong C.N."/>
        </authorList>
    </citation>
    <scope>NUCLEOTIDE SEQUENCE [LARGE SCALE GENOMIC DNA]</scope>
    <source>
        <strain evidence="1 2">04SU4-P</strain>
    </source>
</reference>
<protein>
    <recommendedName>
        <fullName evidence="3">Flagellin</fullName>
    </recommendedName>
</protein>
<accession>A0ABU5E5P1</accession>
<name>A0ABU5E5P1_9PROT</name>
<dbReference type="Proteomes" id="UP001271769">
    <property type="component" value="Unassembled WGS sequence"/>
</dbReference>
<comment type="caution">
    <text evidence="1">The sequence shown here is derived from an EMBL/GenBank/DDBJ whole genome shotgun (WGS) entry which is preliminary data.</text>
</comment>
<keyword evidence="2" id="KW-1185">Reference proteome</keyword>
<dbReference type="EMBL" id="JAXCLX010000010">
    <property type="protein sequence ID" value="MDY0874535.1"/>
    <property type="molecule type" value="Genomic_DNA"/>
</dbReference>
<sequence>QADLAVGGSVLGNGSAVADTLIVKSATIDLTNTTLTGVEILKAGLSAATNFTVDSLDLAAGGSVIGSSGSDTLTTNDTALDLTSTTLTSIEKLAAGTGSDTTFTVNQADLAAGGSVTGGAGTADTLVITGTSFDISSTSVTSVEKLQAGSNAATTFTVNQADLASGGTIIGGAGSDTLTTKEAALNLTSTT</sequence>
<feature type="non-terminal residue" evidence="1">
    <location>
        <position position="1"/>
    </location>
</feature>
<gene>
    <name evidence="1" type="ORF">SMD31_21565</name>
</gene>
<proteinExistence type="predicted"/>